<dbReference type="CDD" id="cd04280">
    <property type="entry name" value="ZnMc_astacin_like"/>
    <property type="match status" value="1"/>
</dbReference>
<evidence type="ECO:0000256" key="5">
    <source>
        <dbReference type="ARBA" id="ARBA00022833"/>
    </source>
</evidence>
<feature type="binding site" evidence="10">
    <location>
        <position position="139"/>
    </location>
    <ligand>
        <name>Zn(2+)</name>
        <dbReference type="ChEBI" id="CHEBI:29105"/>
        <note>catalytic</note>
    </ligand>
</feature>
<name>A0A0V1H9G7_9BILA</name>
<dbReference type="SUPFAM" id="SSF55486">
    <property type="entry name" value="Metalloproteases ('zincins'), catalytic domain"/>
    <property type="match status" value="1"/>
</dbReference>
<dbReference type="STRING" id="268475.A0A0V1H9G7"/>
<evidence type="ECO:0000256" key="9">
    <source>
        <dbReference type="PROSITE-ProRule" id="PRU01005"/>
    </source>
</evidence>
<keyword evidence="2 10" id="KW-0645">Protease</keyword>
<dbReference type="EMBL" id="JYDP01000111">
    <property type="protein sequence ID" value="KRZ06895.1"/>
    <property type="molecule type" value="Genomic_DNA"/>
</dbReference>
<evidence type="ECO:0000259" key="12">
    <source>
        <dbReference type="PROSITE" id="PS51670"/>
    </source>
</evidence>
<feature type="active site" evidence="10">
    <location>
        <position position="140"/>
    </location>
</feature>
<dbReference type="Pfam" id="PF01400">
    <property type="entry name" value="Astacin"/>
    <property type="match status" value="1"/>
</dbReference>
<dbReference type="PANTHER" id="PTHR10127">
    <property type="entry name" value="DISCOIDIN, CUB, EGF, LAMININ , AND ZINC METALLOPROTEASE DOMAIN CONTAINING"/>
    <property type="match status" value="1"/>
</dbReference>
<dbReference type="PROSITE" id="PS51864">
    <property type="entry name" value="ASTACIN"/>
    <property type="match status" value="1"/>
</dbReference>
<dbReference type="InterPro" id="IPR024079">
    <property type="entry name" value="MetalloPept_cat_dom_sf"/>
</dbReference>
<feature type="binding site" evidence="10">
    <location>
        <position position="149"/>
    </location>
    <ligand>
        <name>Zn(2+)</name>
        <dbReference type="ChEBI" id="CHEBI:29105"/>
        <note>catalytic</note>
    </ligand>
</feature>
<dbReference type="EC" id="3.4.24.-" evidence="11"/>
<reference evidence="14 15" key="1">
    <citation type="submission" date="2015-01" db="EMBL/GenBank/DDBJ databases">
        <title>Evolution of Trichinella species and genotypes.</title>
        <authorList>
            <person name="Korhonen P.K."/>
            <person name="Edoardo P."/>
            <person name="Giuseppe L.R."/>
            <person name="Gasser R.B."/>
        </authorList>
    </citation>
    <scope>NUCLEOTIDE SEQUENCE [LARGE SCALE GENOMIC DNA]</scope>
    <source>
        <strain evidence="14">ISS1029</strain>
    </source>
</reference>
<evidence type="ECO:0000256" key="1">
    <source>
        <dbReference type="ARBA" id="ARBA00002657"/>
    </source>
</evidence>
<dbReference type="GO" id="GO:0008270">
    <property type="term" value="F:zinc ion binding"/>
    <property type="evidence" value="ECO:0007669"/>
    <property type="project" value="UniProtKB-UniRule"/>
</dbReference>
<feature type="domain" description="ShKT" evidence="12">
    <location>
        <begin position="295"/>
        <end position="336"/>
    </location>
</feature>
<feature type="binding site" evidence="10">
    <location>
        <position position="143"/>
    </location>
    <ligand>
        <name>Zn(2+)</name>
        <dbReference type="ChEBI" id="CHEBI:29105"/>
        <note>catalytic</note>
    </ligand>
</feature>
<dbReference type="Proteomes" id="UP000055024">
    <property type="component" value="Unassembled WGS sequence"/>
</dbReference>
<dbReference type="OrthoDB" id="291007at2759"/>
<keyword evidence="5 10" id="KW-0862">Zinc</keyword>
<evidence type="ECO:0000256" key="11">
    <source>
        <dbReference type="RuleBase" id="RU361183"/>
    </source>
</evidence>
<dbReference type="Gene3D" id="3.40.390.10">
    <property type="entry name" value="Collagenase (Catalytic Domain)"/>
    <property type="match status" value="1"/>
</dbReference>
<keyword evidence="11" id="KW-0732">Signal</keyword>
<evidence type="ECO:0000256" key="7">
    <source>
        <dbReference type="ARBA" id="ARBA00023145"/>
    </source>
</evidence>
<proteinExistence type="predicted"/>
<evidence type="ECO:0000313" key="14">
    <source>
        <dbReference type="EMBL" id="KRZ06895.1"/>
    </source>
</evidence>
<dbReference type="InterPro" id="IPR003582">
    <property type="entry name" value="ShKT_dom"/>
</dbReference>
<dbReference type="GO" id="GO:0004222">
    <property type="term" value="F:metalloendopeptidase activity"/>
    <property type="evidence" value="ECO:0007669"/>
    <property type="project" value="UniProtKB-UniRule"/>
</dbReference>
<dbReference type="InterPro" id="IPR006026">
    <property type="entry name" value="Peptidase_Metallo"/>
</dbReference>
<comment type="cofactor">
    <cofactor evidence="10 11">
        <name>Zn(2+)</name>
        <dbReference type="ChEBI" id="CHEBI:29105"/>
    </cofactor>
    <text evidence="10 11">Binds 1 zinc ion per subunit.</text>
</comment>
<evidence type="ECO:0000313" key="15">
    <source>
        <dbReference type="Proteomes" id="UP000055024"/>
    </source>
</evidence>
<comment type="function">
    <text evidence="1">Metalloprotease.</text>
</comment>
<keyword evidence="4 10" id="KW-0378">Hydrolase</keyword>
<evidence type="ECO:0000256" key="3">
    <source>
        <dbReference type="ARBA" id="ARBA00022723"/>
    </source>
</evidence>
<dbReference type="GO" id="GO:0006508">
    <property type="term" value="P:proteolysis"/>
    <property type="evidence" value="ECO:0007669"/>
    <property type="project" value="UniProtKB-KW"/>
</dbReference>
<dbReference type="PROSITE" id="PS51670">
    <property type="entry name" value="SHKT"/>
    <property type="match status" value="1"/>
</dbReference>
<comment type="caution">
    <text evidence="14">The sequence shown here is derived from an EMBL/GenBank/DDBJ whole genome shotgun (WGS) entry which is preliminary data.</text>
</comment>
<evidence type="ECO:0000259" key="13">
    <source>
        <dbReference type="PROSITE" id="PS51864"/>
    </source>
</evidence>
<comment type="caution">
    <text evidence="9">Lacks conserved residue(s) required for the propagation of feature annotation.</text>
</comment>
<dbReference type="PRINTS" id="PR00480">
    <property type="entry name" value="ASTACIN"/>
</dbReference>
<organism evidence="14 15">
    <name type="scientific">Trichinella zimbabwensis</name>
    <dbReference type="NCBI Taxonomy" id="268475"/>
    <lineage>
        <taxon>Eukaryota</taxon>
        <taxon>Metazoa</taxon>
        <taxon>Ecdysozoa</taxon>
        <taxon>Nematoda</taxon>
        <taxon>Enoplea</taxon>
        <taxon>Dorylaimia</taxon>
        <taxon>Trichinellida</taxon>
        <taxon>Trichinellidae</taxon>
        <taxon>Trichinella</taxon>
    </lineage>
</organism>
<evidence type="ECO:0000256" key="6">
    <source>
        <dbReference type="ARBA" id="ARBA00023049"/>
    </source>
</evidence>
<feature type="domain" description="Peptidase M12A" evidence="13">
    <location>
        <begin position="40"/>
        <end position="240"/>
    </location>
</feature>
<keyword evidence="7" id="KW-0865">Zymogen</keyword>
<feature type="chain" id="PRO_5006773861" description="Metalloendopeptidase" evidence="11">
    <location>
        <begin position="19"/>
        <end position="337"/>
    </location>
</feature>
<keyword evidence="3 10" id="KW-0479">Metal-binding</keyword>
<keyword evidence="8 10" id="KW-1015">Disulfide bond</keyword>
<evidence type="ECO:0000256" key="10">
    <source>
        <dbReference type="PROSITE-ProRule" id="PRU01211"/>
    </source>
</evidence>
<accession>A0A0V1H9G7</accession>
<evidence type="ECO:0000256" key="8">
    <source>
        <dbReference type="ARBA" id="ARBA00023157"/>
    </source>
</evidence>
<protein>
    <recommendedName>
        <fullName evidence="11">Metalloendopeptidase</fullName>
        <ecNumber evidence="11">3.4.24.-</ecNumber>
    </recommendedName>
</protein>
<keyword evidence="15" id="KW-1185">Reference proteome</keyword>
<dbReference type="SMART" id="SM00235">
    <property type="entry name" value="ZnMc"/>
    <property type="match status" value="1"/>
</dbReference>
<feature type="signal peptide" evidence="11">
    <location>
        <begin position="1"/>
        <end position="18"/>
    </location>
</feature>
<dbReference type="SMART" id="SM00254">
    <property type="entry name" value="ShKT"/>
    <property type="match status" value="2"/>
</dbReference>
<dbReference type="AlphaFoldDB" id="A0A0V1H9G7"/>
<evidence type="ECO:0000256" key="4">
    <source>
        <dbReference type="ARBA" id="ARBA00022801"/>
    </source>
</evidence>
<sequence length="337" mass="39506">MLFQSALFLCLLNVACFALPKEKYKLVSQEKLTSEITKDVKFYDLLNLRFKWPNGVVPFAFNSSNEWLENCVKEAMKTIESVSCIRFIPYNATAHQSYGYMSIKEIKNGCKSLVGRAPGKASPFYLARECCAKKGTVLHELMHTLGFTHEHSRPDRRNFIDIDMNNVAQQHWKNFRREKQWMKIPITTMYDYDSVMHYSPFAFSKNGDSVIRTHNNKTTGQRDKLSEWDIYKINALYRCKFYTQCQDSLELNDCIQQGLVKKKCVDKNWAFSNCKQTCGYCRPYVNSKSRYYGWCIDLSPMCPWWFKRGLCEPKSNRQSATYKVVIEWCPRTCNKCL</sequence>
<keyword evidence="6 10" id="KW-0482">Metalloprotease</keyword>
<evidence type="ECO:0000256" key="2">
    <source>
        <dbReference type="ARBA" id="ARBA00022670"/>
    </source>
</evidence>
<dbReference type="InterPro" id="IPR001506">
    <property type="entry name" value="Peptidase_M12A"/>
</dbReference>
<gene>
    <name evidence="14" type="primary">nas-14</name>
    <name evidence="14" type="ORF">T11_516</name>
</gene>
<dbReference type="InterPro" id="IPR034035">
    <property type="entry name" value="Astacin-like_dom"/>
</dbReference>
<dbReference type="PANTHER" id="PTHR10127:SF780">
    <property type="entry name" value="METALLOENDOPEPTIDASE"/>
    <property type="match status" value="1"/>
</dbReference>
<feature type="disulfide bond" evidence="10">
    <location>
        <begin position="84"/>
        <end position="239"/>
    </location>
</feature>